<dbReference type="Proteomes" id="UP001279012">
    <property type="component" value="Unassembled WGS sequence"/>
</dbReference>
<evidence type="ECO:0000313" key="5">
    <source>
        <dbReference type="EMBL" id="MDX7019398.1"/>
    </source>
</evidence>
<feature type="domain" description="Alanyl-transfer RNA synthetases family profile" evidence="4">
    <location>
        <begin position="1"/>
        <end position="79"/>
    </location>
</feature>
<dbReference type="GO" id="GO:0005524">
    <property type="term" value="F:ATP binding"/>
    <property type="evidence" value="ECO:0007669"/>
    <property type="project" value="InterPro"/>
</dbReference>
<reference evidence="5" key="1">
    <citation type="submission" date="2023-11" db="EMBL/GenBank/DDBJ databases">
        <title>Detection of rare carbapenemases in Enterobacterales - comparison of two colorimetric and two CIM-based carbapenemase assays.</title>
        <authorList>
            <person name="Schaffarczyk L."/>
            <person name="Noster J."/>
            <person name="Stelzer Y."/>
            <person name="Sattler J."/>
            <person name="Gatermann S."/>
            <person name="Hamprecht A."/>
        </authorList>
    </citation>
    <scope>NUCLEOTIDE SEQUENCE</scope>
    <source>
        <strain evidence="5">CIM-Cont-037</strain>
    </source>
</reference>
<dbReference type="GO" id="GO:0002161">
    <property type="term" value="F:aminoacyl-tRNA deacylase activity"/>
    <property type="evidence" value="ECO:0007669"/>
    <property type="project" value="TreeGrafter"/>
</dbReference>
<feature type="non-terminal residue" evidence="5">
    <location>
        <position position="1"/>
    </location>
</feature>
<dbReference type="SMART" id="SM00863">
    <property type="entry name" value="tRNA_SAD"/>
    <property type="match status" value="1"/>
</dbReference>
<comment type="caution">
    <text evidence="5">The sequence shown here is derived from an EMBL/GenBank/DDBJ whole genome shotgun (WGS) entry which is preliminary data.</text>
</comment>
<keyword evidence="2" id="KW-0479">Metal-binding</keyword>
<keyword evidence="3" id="KW-0862">Zinc</keyword>
<sequence length="79" mass="8683">PEEIRAVEDLVNAQIRRNLAIETNIMDIDAARASGAMALFGEKYDDRVRVLRMGDFSTELCGGTHAARTGDIGLFRITS</sequence>
<dbReference type="InterPro" id="IPR018163">
    <property type="entry name" value="Thr/Ala-tRNA-synth_IIc_edit"/>
</dbReference>
<dbReference type="InterPro" id="IPR018165">
    <property type="entry name" value="Ala-tRNA-synth_IIc_core"/>
</dbReference>
<dbReference type="GO" id="GO:0004813">
    <property type="term" value="F:alanine-tRNA ligase activity"/>
    <property type="evidence" value="ECO:0007669"/>
    <property type="project" value="InterPro"/>
</dbReference>
<dbReference type="GO" id="GO:0005829">
    <property type="term" value="C:cytosol"/>
    <property type="evidence" value="ECO:0007669"/>
    <property type="project" value="TreeGrafter"/>
</dbReference>
<name>A0AAW9EEL4_KLEAE</name>
<evidence type="ECO:0000256" key="1">
    <source>
        <dbReference type="ARBA" id="ARBA00001947"/>
    </source>
</evidence>
<comment type="cofactor">
    <cofactor evidence="1">
        <name>Zn(2+)</name>
        <dbReference type="ChEBI" id="CHEBI:29105"/>
    </cofactor>
</comment>
<dbReference type="GO" id="GO:0046872">
    <property type="term" value="F:metal ion binding"/>
    <property type="evidence" value="ECO:0007669"/>
    <property type="project" value="UniProtKB-KW"/>
</dbReference>
<dbReference type="EMBL" id="JAWZZT010002023">
    <property type="protein sequence ID" value="MDX7019398.1"/>
    <property type="molecule type" value="Genomic_DNA"/>
</dbReference>
<accession>A0AAW9EEL4</accession>
<dbReference type="InterPro" id="IPR050058">
    <property type="entry name" value="Ala-tRNA_ligase"/>
</dbReference>
<proteinExistence type="predicted"/>
<dbReference type="InterPro" id="IPR012947">
    <property type="entry name" value="tRNA_SAD"/>
</dbReference>
<evidence type="ECO:0000256" key="2">
    <source>
        <dbReference type="ARBA" id="ARBA00022723"/>
    </source>
</evidence>
<dbReference type="Gene3D" id="3.30.54.20">
    <property type="match status" value="1"/>
</dbReference>
<dbReference type="PANTHER" id="PTHR11777">
    <property type="entry name" value="ALANYL-TRNA SYNTHETASE"/>
    <property type="match status" value="1"/>
</dbReference>
<feature type="non-terminal residue" evidence="5">
    <location>
        <position position="79"/>
    </location>
</feature>
<dbReference type="GO" id="GO:0006419">
    <property type="term" value="P:alanyl-tRNA aminoacylation"/>
    <property type="evidence" value="ECO:0007669"/>
    <property type="project" value="InterPro"/>
</dbReference>
<evidence type="ECO:0000259" key="4">
    <source>
        <dbReference type="PROSITE" id="PS50860"/>
    </source>
</evidence>
<gene>
    <name evidence="5" type="ORF">SJ059_33785</name>
</gene>
<protein>
    <recommendedName>
        <fullName evidence="4">Alanyl-transfer RNA synthetases family profile domain-containing protein</fullName>
    </recommendedName>
</protein>
<dbReference type="PANTHER" id="PTHR11777:SF9">
    <property type="entry name" value="ALANINE--TRNA LIGASE, CYTOPLASMIC"/>
    <property type="match status" value="1"/>
</dbReference>
<dbReference type="Gene3D" id="3.30.980.10">
    <property type="entry name" value="Threonyl-trna Synthetase, Chain A, domain 2"/>
    <property type="match status" value="1"/>
</dbReference>
<evidence type="ECO:0000256" key="3">
    <source>
        <dbReference type="ARBA" id="ARBA00022833"/>
    </source>
</evidence>
<dbReference type="SUPFAM" id="SSF55186">
    <property type="entry name" value="ThrRS/AlaRS common domain"/>
    <property type="match status" value="1"/>
</dbReference>
<dbReference type="Pfam" id="PF07973">
    <property type="entry name" value="tRNA_SAD"/>
    <property type="match status" value="1"/>
</dbReference>
<organism evidence="5 6">
    <name type="scientific">Klebsiella aerogenes</name>
    <name type="common">Enterobacter aerogenes</name>
    <dbReference type="NCBI Taxonomy" id="548"/>
    <lineage>
        <taxon>Bacteria</taxon>
        <taxon>Pseudomonadati</taxon>
        <taxon>Pseudomonadota</taxon>
        <taxon>Gammaproteobacteria</taxon>
        <taxon>Enterobacterales</taxon>
        <taxon>Enterobacteriaceae</taxon>
        <taxon>Klebsiella/Raoultella group</taxon>
        <taxon>Klebsiella</taxon>
    </lineage>
</organism>
<evidence type="ECO:0000313" key="6">
    <source>
        <dbReference type="Proteomes" id="UP001279012"/>
    </source>
</evidence>
<dbReference type="FunFam" id="3.30.54.20:FF:000001">
    <property type="entry name" value="Alanine--tRNA ligase"/>
    <property type="match status" value="1"/>
</dbReference>
<dbReference type="PROSITE" id="PS50860">
    <property type="entry name" value="AA_TRNA_LIGASE_II_ALA"/>
    <property type="match status" value="1"/>
</dbReference>
<dbReference type="GO" id="GO:0003676">
    <property type="term" value="F:nucleic acid binding"/>
    <property type="evidence" value="ECO:0007669"/>
    <property type="project" value="InterPro"/>
</dbReference>
<dbReference type="AlphaFoldDB" id="A0AAW9EEL4"/>
<dbReference type="GO" id="GO:0045892">
    <property type="term" value="P:negative regulation of DNA-templated transcription"/>
    <property type="evidence" value="ECO:0007669"/>
    <property type="project" value="TreeGrafter"/>
</dbReference>